<reference evidence="10" key="1">
    <citation type="journal article" date="2015" name="Proc. Natl. Acad. Sci. U.S.A.">
        <title>Networks of energetic and metabolic interactions define dynamics in microbial communities.</title>
        <authorList>
            <person name="Embree M."/>
            <person name="Liu J.K."/>
            <person name="Al-Bassam M.M."/>
            <person name="Zengler K."/>
        </authorList>
    </citation>
    <scope>NUCLEOTIDE SEQUENCE</scope>
</reference>
<sequence length="397" mass="42873">MNGHHSVYIANQEEARSILGKIGSDPGSFPYMAPKAVHRCIKLKNISCAAANIIKQEMLSRGGEAAIAREAIIARSRTDVLLMGTIKQYELLIDKLKKQPLELAKLAAEVKNILDSLESGSRTLELANGRELEIGKKTLVMGILNVTPDSFSDGGKYIETDRAIAHAWEMIEQGADIIDIGGASSRPDSVMADQEEELKRVLPVVKNLSAQGITISVDTCRAGVARAALDNGAHIINDIGSLKLDPNMVPVISEKQAPVILMHNRLQINKGQAYEDIISDIVGELQDAAESLERLGLNRSKIMVDPGIGFGKSPGENLLIIKQLSAFKSMGFPVVVGISRKSFIGRTLDLDVDERLEGSLGLLAVSIMNGADMVRVHDVKESCRVAQIVDAVVRLNG</sequence>
<protein>
    <recommendedName>
        <fullName evidence="4">dihydropteroate synthase</fullName>
        <ecNumber evidence="4">2.5.1.15</ecNumber>
    </recommendedName>
</protein>
<evidence type="ECO:0000259" key="9">
    <source>
        <dbReference type="PROSITE" id="PS50972"/>
    </source>
</evidence>
<keyword evidence="6" id="KW-0479">Metal-binding</keyword>
<dbReference type="EMBL" id="LNQE01001832">
    <property type="protein sequence ID" value="KUG05000.1"/>
    <property type="molecule type" value="Genomic_DNA"/>
</dbReference>
<evidence type="ECO:0000313" key="10">
    <source>
        <dbReference type="EMBL" id="KUG05000.1"/>
    </source>
</evidence>
<dbReference type="PANTHER" id="PTHR20941:SF1">
    <property type="entry name" value="FOLIC ACID SYNTHESIS PROTEIN FOL1"/>
    <property type="match status" value="1"/>
</dbReference>
<feature type="domain" description="Pterin-binding" evidence="9">
    <location>
        <begin position="138"/>
        <end position="387"/>
    </location>
</feature>
<gene>
    <name evidence="10" type="ORF">ASZ90_017609</name>
</gene>
<proteinExistence type="predicted"/>
<dbReference type="SUPFAM" id="SSF51717">
    <property type="entry name" value="Dihydropteroate synthetase-like"/>
    <property type="match status" value="1"/>
</dbReference>
<name>A0A0W8E8N7_9ZZZZ</name>
<comment type="caution">
    <text evidence="10">The sequence shown here is derived from an EMBL/GenBank/DDBJ whole genome shotgun (WGS) entry which is preliminary data.</text>
</comment>
<comment type="cofactor">
    <cofactor evidence="2">
        <name>Mg(2+)</name>
        <dbReference type="ChEBI" id="CHEBI:18420"/>
    </cofactor>
</comment>
<comment type="catalytic activity">
    <reaction evidence="1">
        <text>(7,8-dihydropterin-6-yl)methyl diphosphate + 4-aminobenzoate = 7,8-dihydropteroate + diphosphate</text>
        <dbReference type="Rhea" id="RHEA:19949"/>
        <dbReference type="ChEBI" id="CHEBI:17836"/>
        <dbReference type="ChEBI" id="CHEBI:17839"/>
        <dbReference type="ChEBI" id="CHEBI:33019"/>
        <dbReference type="ChEBI" id="CHEBI:72950"/>
        <dbReference type="EC" id="2.5.1.15"/>
    </reaction>
</comment>
<evidence type="ECO:0000256" key="8">
    <source>
        <dbReference type="ARBA" id="ARBA00022909"/>
    </source>
</evidence>
<dbReference type="AlphaFoldDB" id="A0A0W8E8N7"/>
<dbReference type="InterPro" id="IPR000489">
    <property type="entry name" value="Pterin-binding_dom"/>
</dbReference>
<evidence type="ECO:0000256" key="6">
    <source>
        <dbReference type="ARBA" id="ARBA00022723"/>
    </source>
</evidence>
<dbReference type="Pfam" id="PF00809">
    <property type="entry name" value="Pterin_bind"/>
    <property type="match status" value="1"/>
</dbReference>
<dbReference type="GO" id="GO:0046656">
    <property type="term" value="P:folic acid biosynthetic process"/>
    <property type="evidence" value="ECO:0007669"/>
    <property type="project" value="UniProtKB-KW"/>
</dbReference>
<dbReference type="FunFam" id="3.20.20.20:FF:000006">
    <property type="entry name" value="Dihydropteroate synthase"/>
    <property type="match status" value="1"/>
</dbReference>
<comment type="pathway">
    <text evidence="3">Cofactor biosynthesis; tetrahydrofolate biosynthesis; 7,8-dihydrofolate from 2-amino-4-hydroxy-6-hydroxymethyl-7,8-dihydropteridine diphosphate and 4-aminobenzoate: step 1/2.</text>
</comment>
<keyword evidence="5 10" id="KW-0808">Transferase</keyword>
<dbReference type="PANTHER" id="PTHR20941">
    <property type="entry name" value="FOLATE SYNTHESIS PROTEINS"/>
    <property type="match status" value="1"/>
</dbReference>
<dbReference type="InterPro" id="IPR011005">
    <property type="entry name" value="Dihydropteroate_synth-like_sf"/>
</dbReference>
<evidence type="ECO:0000256" key="2">
    <source>
        <dbReference type="ARBA" id="ARBA00001946"/>
    </source>
</evidence>
<evidence type="ECO:0000256" key="5">
    <source>
        <dbReference type="ARBA" id="ARBA00022679"/>
    </source>
</evidence>
<keyword evidence="7" id="KW-0460">Magnesium</keyword>
<dbReference type="GO" id="GO:0004156">
    <property type="term" value="F:dihydropteroate synthase activity"/>
    <property type="evidence" value="ECO:0007669"/>
    <property type="project" value="UniProtKB-EC"/>
</dbReference>
<dbReference type="EC" id="2.5.1.15" evidence="4"/>
<keyword evidence="8" id="KW-0289">Folate biosynthesis</keyword>
<evidence type="ECO:0000256" key="1">
    <source>
        <dbReference type="ARBA" id="ARBA00000012"/>
    </source>
</evidence>
<dbReference type="CDD" id="cd00739">
    <property type="entry name" value="DHPS"/>
    <property type="match status" value="1"/>
</dbReference>
<dbReference type="PROSITE" id="PS50972">
    <property type="entry name" value="PTERIN_BINDING"/>
    <property type="match status" value="1"/>
</dbReference>
<dbReference type="InterPro" id="IPR045031">
    <property type="entry name" value="DHP_synth-like"/>
</dbReference>
<evidence type="ECO:0000256" key="4">
    <source>
        <dbReference type="ARBA" id="ARBA00012458"/>
    </source>
</evidence>
<accession>A0A0W8E8N7</accession>
<dbReference type="NCBIfam" id="TIGR01496">
    <property type="entry name" value="DHPS"/>
    <property type="match status" value="1"/>
</dbReference>
<dbReference type="Gene3D" id="3.20.20.20">
    <property type="entry name" value="Dihydropteroate synthase-like"/>
    <property type="match status" value="1"/>
</dbReference>
<evidence type="ECO:0000256" key="3">
    <source>
        <dbReference type="ARBA" id="ARBA00004763"/>
    </source>
</evidence>
<dbReference type="GO" id="GO:0046654">
    <property type="term" value="P:tetrahydrofolate biosynthetic process"/>
    <property type="evidence" value="ECO:0007669"/>
    <property type="project" value="TreeGrafter"/>
</dbReference>
<organism evidence="10">
    <name type="scientific">hydrocarbon metagenome</name>
    <dbReference type="NCBI Taxonomy" id="938273"/>
    <lineage>
        <taxon>unclassified sequences</taxon>
        <taxon>metagenomes</taxon>
        <taxon>ecological metagenomes</taxon>
    </lineage>
</organism>
<dbReference type="GO" id="GO:0046872">
    <property type="term" value="F:metal ion binding"/>
    <property type="evidence" value="ECO:0007669"/>
    <property type="project" value="UniProtKB-KW"/>
</dbReference>
<evidence type="ECO:0000256" key="7">
    <source>
        <dbReference type="ARBA" id="ARBA00022842"/>
    </source>
</evidence>
<dbReference type="InterPro" id="IPR006390">
    <property type="entry name" value="DHP_synth_dom"/>
</dbReference>
<dbReference type="PROSITE" id="PS00792">
    <property type="entry name" value="DHPS_1"/>
    <property type="match status" value="1"/>
</dbReference>
<dbReference type="GO" id="GO:0005829">
    <property type="term" value="C:cytosol"/>
    <property type="evidence" value="ECO:0007669"/>
    <property type="project" value="TreeGrafter"/>
</dbReference>
<dbReference type="PROSITE" id="PS00793">
    <property type="entry name" value="DHPS_2"/>
    <property type="match status" value="1"/>
</dbReference>